<dbReference type="SUPFAM" id="SSF103481">
    <property type="entry name" value="Multidrug resistance efflux transporter EmrE"/>
    <property type="match status" value="2"/>
</dbReference>
<evidence type="ECO:0000259" key="7">
    <source>
        <dbReference type="Pfam" id="PF00892"/>
    </source>
</evidence>
<feature type="transmembrane region" description="Helical" evidence="6">
    <location>
        <begin position="44"/>
        <end position="64"/>
    </location>
</feature>
<keyword evidence="9" id="KW-1185">Reference proteome</keyword>
<keyword evidence="5 6" id="KW-0472">Membrane</keyword>
<dbReference type="AlphaFoldDB" id="A0A1H7AF28"/>
<feature type="transmembrane region" description="Helical" evidence="6">
    <location>
        <begin position="257"/>
        <end position="276"/>
    </location>
</feature>
<dbReference type="GO" id="GO:0016020">
    <property type="term" value="C:membrane"/>
    <property type="evidence" value="ECO:0007669"/>
    <property type="project" value="UniProtKB-SubCell"/>
</dbReference>
<keyword evidence="4 6" id="KW-1133">Transmembrane helix</keyword>
<name>A0A1H7AF28_9MICO</name>
<dbReference type="Proteomes" id="UP000183315">
    <property type="component" value="Unassembled WGS sequence"/>
</dbReference>
<feature type="transmembrane region" description="Helical" evidence="6">
    <location>
        <begin position="195"/>
        <end position="214"/>
    </location>
</feature>
<evidence type="ECO:0000256" key="2">
    <source>
        <dbReference type="ARBA" id="ARBA00007362"/>
    </source>
</evidence>
<dbReference type="Pfam" id="PF00892">
    <property type="entry name" value="EamA"/>
    <property type="match status" value="2"/>
</dbReference>
<dbReference type="InterPro" id="IPR037185">
    <property type="entry name" value="EmrE-like"/>
</dbReference>
<dbReference type="InterPro" id="IPR000620">
    <property type="entry name" value="EamA_dom"/>
</dbReference>
<dbReference type="EMBL" id="FNZI01000006">
    <property type="protein sequence ID" value="SEJ62487.1"/>
    <property type="molecule type" value="Genomic_DNA"/>
</dbReference>
<protein>
    <submittedName>
        <fullName evidence="8">Permease of the drug/metabolite transporter (DMT) superfamily</fullName>
    </submittedName>
</protein>
<comment type="subcellular location">
    <subcellularLocation>
        <location evidence="1">Membrane</location>
        <topology evidence="1">Multi-pass membrane protein</topology>
    </subcellularLocation>
</comment>
<feature type="transmembrane region" description="Helical" evidence="6">
    <location>
        <begin position="76"/>
        <end position="97"/>
    </location>
</feature>
<dbReference type="PANTHER" id="PTHR32322">
    <property type="entry name" value="INNER MEMBRANE TRANSPORTER"/>
    <property type="match status" value="1"/>
</dbReference>
<feature type="transmembrane region" description="Helical" evidence="6">
    <location>
        <begin position="103"/>
        <end position="125"/>
    </location>
</feature>
<evidence type="ECO:0000256" key="5">
    <source>
        <dbReference type="ARBA" id="ARBA00023136"/>
    </source>
</evidence>
<reference evidence="9" key="1">
    <citation type="submission" date="2016-10" db="EMBL/GenBank/DDBJ databases">
        <authorList>
            <person name="Varghese N."/>
        </authorList>
    </citation>
    <scope>NUCLEOTIDE SEQUENCE [LARGE SCALE GENOMIC DNA]</scope>
    <source>
        <strain evidence="9">DSM 24868</strain>
    </source>
</reference>
<feature type="transmembrane region" description="Helical" evidence="6">
    <location>
        <begin position="137"/>
        <end position="154"/>
    </location>
</feature>
<evidence type="ECO:0000313" key="8">
    <source>
        <dbReference type="EMBL" id="SEJ62487.1"/>
    </source>
</evidence>
<proteinExistence type="inferred from homology"/>
<sequence>MAAGGCIVTTAPARAWVPAFILAAVSWGSSFLFISISLRGLSPAQVGFGRVLVGAAVLWTMLLVTRRRPRLSAGDVLRIGVAALGLSTVPFVLIPLAQQHITSILASLLNATVPLWTALFVALLIPHERATRAQVGGLVIGALGIAVLLGAWDIDGLPVLGAILMLSATAFYGIGSTMSRMLLTRVDEGPTALSAVQIGISAVLLLPLALLAPAPEPGALDLDSEVLWALLALGVLGTSFTYVLFWRVVKLAGATTAASVTYVVPVVATTLGILVLHEELRWHEPVGAVIVLTGVWLAQRTSRPKTAEAGVIEPPRKEPDPAA</sequence>
<gene>
    <name evidence="8" type="ORF">SAMN05421637_2453</name>
</gene>
<dbReference type="InterPro" id="IPR050638">
    <property type="entry name" value="AA-Vitamin_Transporters"/>
</dbReference>
<accession>A0A1H7AF28</accession>
<feature type="domain" description="EamA" evidence="7">
    <location>
        <begin position="160"/>
        <end position="297"/>
    </location>
</feature>
<evidence type="ECO:0000256" key="1">
    <source>
        <dbReference type="ARBA" id="ARBA00004141"/>
    </source>
</evidence>
<dbReference type="eggNOG" id="COG0697">
    <property type="taxonomic scope" value="Bacteria"/>
</dbReference>
<organism evidence="8 9">
    <name type="scientific">Demequina mangrovi</name>
    <dbReference type="NCBI Taxonomy" id="1043493"/>
    <lineage>
        <taxon>Bacteria</taxon>
        <taxon>Bacillati</taxon>
        <taxon>Actinomycetota</taxon>
        <taxon>Actinomycetes</taxon>
        <taxon>Micrococcales</taxon>
        <taxon>Demequinaceae</taxon>
        <taxon>Demequina</taxon>
    </lineage>
</organism>
<evidence type="ECO:0000256" key="6">
    <source>
        <dbReference type="SAM" id="Phobius"/>
    </source>
</evidence>
<evidence type="ECO:0000256" key="4">
    <source>
        <dbReference type="ARBA" id="ARBA00022989"/>
    </source>
</evidence>
<keyword evidence="3 6" id="KW-0812">Transmembrane</keyword>
<evidence type="ECO:0000313" key="9">
    <source>
        <dbReference type="Proteomes" id="UP000183315"/>
    </source>
</evidence>
<dbReference type="PANTHER" id="PTHR32322:SF9">
    <property type="entry name" value="AMINO-ACID METABOLITE EFFLUX PUMP-RELATED"/>
    <property type="match status" value="1"/>
</dbReference>
<feature type="transmembrane region" description="Helical" evidence="6">
    <location>
        <begin position="160"/>
        <end position="183"/>
    </location>
</feature>
<comment type="similarity">
    <text evidence="2">Belongs to the EamA transporter family.</text>
</comment>
<feature type="transmembrane region" description="Helical" evidence="6">
    <location>
        <begin position="15"/>
        <end position="38"/>
    </location>
</feature>
<dbReference type="STRING" id="1043493.SAMN05421637_2453"/>
<evidence type="ECO:0000256" key="3">
    <source>
        <dbReference type="ARBA" id="ARBA00022692"/>
    </source>
</evidence>
<feature type="domain" description="EamA" evidence="7">
    <location>
        <begin position="16"/>
        <end position="149"/>
    </location>
</feature>
<feature type="transmembrane region" description="Helical" evidence="6">
    <location>
        <begin position="226"/>
        <end position="245"/>
    </location>
</feature>